<evidence type="ECO:0000313" key="4">
    <source>
        <dbReference type="EMBL" id="RAH99341.1"/>
    </source>
</evidence>
<organism evidence="4 5">
    <name type="scientific">Acuticoccus sediminis</name>
    <dbReference type="NCBI Taxonomy" id="2184697"/>
    <lineage>
        <taxon>Bacteria</taxon>
        <taxon>Pseudomonadati</taxon>
        <taxon>Pseudomonadota</taxon>
        <taxon>Alphaproteobacteria</taxon>
        <taxon>Hyphomicrobiales</taxon>
        <taxon>Amorphaceae</taxon>
        <taxon>Acuticoccus</taxon>
    </lineage>
</organism>
<dbReference type="RefSeq" id="WP_111349491.1">
    <property type="nucleotide sequence ID" value="NZ_QHHQ01000005.1"/>
</dbReference>
<dbReference type="AlphaFoldDB" id="A0A8B2NQP8"/>
<protein>
    <submittedName>
        <fullName evidence="4">Quinoprotein dehydrogenase-associated putative ABC transporter substrate-binding protein</fullName>
    </submittedName>
</protein>
<comment type="caution">
    <text evidence="4">The sequence shown here is derived from an EMBL/GenBank/DDBJ whole genome shotgun (WGS) entry which is preliminary data.</text>
</comment>
<dbReference type="InterPro" id="IPR022448">
    <property type="entry name" value="Quinoprotein_dehydrogenase"/>
</dbReference>
<keyword evidence="1 2" id="KW-0732">Signal</keyword>
<dbReference type="PANTHER" id="PTHR35936:SF17">
    <property type="entry name" value="ARGININE-BINDING EXTRACELLULAR PROTEIN ARTP"/>
    <property type="match status" value="1"/>
</dbReference>
<dbReference type="Gene3D" id="3.40.190.10">
    <property type="entry name" value="Periplasmic binding protein-like II"/>
    <property type="match status" value="2"/>
</dbReference>
<dbReference type="Proteomes" id="UP000249590">
    <property type="component" value="Unassembled WGS sequence"/>
</dbReference>
<accession>A0A8B2NQP8</accession>
<keyword evidence="5" id="KW-1185">Reference proteome</keyword>
<dbReference type="Pfam" id="PF00497">
    <property type="entry name" value="SBP_bac_3"/>
    <property type="match status" value="1"/>
</dbReference>
<proteinExistence type="predicted"/>
<feature type="chain" id="PRO_5032473587" evidence="2">
    <location>
        <begin position="22"/>
        <end position="282"/>
    </location>
</feature>
<dbReference type="OrthoDB" id="176845at2"/>
<reference evidence="4 5" key="1">
    <citation type="submission" date="2018-05" db="EMBL/GenBank/DDBJ databases">
        <title>Acuticoccus sediminis sp. nov., isolated from deep-sea sediment of Indian Ocean.</title>
        <authorList>
            <person name="Liu X."/>
            <person name="Lai Q."/>
            <person name="Du Y."/>
            <person name="Sun F."/>
            <person name="Zhang X."/>
            <person name="Wang S."/>
            <person name="Shao Z."/>
        </authorList>
    </citation>
    <scope>NUCLEOTIDE SEQUENCE [LARGE SCALE GENOMIC DNA]</scope>
    <source>
        <strain evidence="4 5">PTG4-2</strain>
    </source>
</reference>
<feature type="signal peptide" evidence="2">
    <location>
        <begin position="1"/>
        <end position="21"/>
    </location>
</feature>
<feature type="domain" description="Solute-binding protein family 3/N-terminal" evidence="3">
    <location>
        <begin position="37"/>
        <end position="269"/>
    </location>
</feature>
<dbReference type="InterPro" id="IPR001638">
    <property type="entry name" value="Solute-binding_3/MltF_N"/>
</dbReference>
<dbReference type="SUPFAM" id="SSF53850">
    <property type="entry name" value="Periplasmic binding protein-like II"/>
    <property type="match status" value="1"/>
</dbReference>
<sequence length="282" mass="30242">MALAGLAACIAGALSPHGALAQTNSLGADLELVDPTVLRVCADPDNLPLSNEAGEGFENKIADLVAEKTGREGVTYAFFPQGVGFVRNTLRAFQCDVIIGFAQGNELVQNTNPYYRTSYALVVPEDSPLAGVTNLSDPVLKDARLGVVAGTPPATSLARNGLIGHARPYQLMVDTRVDHPVADMFADLAAGEIDGALAWGPMAGWYAKKSAKPLVIIPLVHEDNGPRMTYRITMGVRPSDQEWKRTLNEVIRDNQDQINAILLDYGVPLIDEQGRPITRGPD</sequence>
<evidence type="ECO:0000259" key="3">
    <source>
        <dbReference type="SMART" id="SM00062"/>
    </source>
</evidence>
<dbReference type="PANTHER" id="PTHR35936">
    <property type="entry name" value="MEMBRANE-BOUND LYTIC MUREIN TRANSGLYCOSYLASE F"/>
    <property type="match status" value="1"/>
</dbReference>
<evidence type="ECO:0000313" key="5">
    <source>
        <dbReference type="Proteomes" id="UP000249590"/>
    </source>
</evidence>
<dbReference type="NCBIfam" id="TIGR03871">
    <property type="entry name" value="ABC_peri_MoxJ_2"/>
    <property type="match status" value="1"/>
</dbReference>
<evidence type="ECO:0000256" key="1">
    <source>
        <dbReference type="ARBA" id="ARBA00022729"/>
    </source>
</evidence>
<evidence type="ECO:0000256" key="2">
    <source>
        <dbReference type="SAM" id="SignalP"/>
    </source>
</evidence>
<dbReference type="SMART" id="SM00062">
    <property type="entry name" value="PBPb"/>
    <property type="match status" value="1"/>
</dbReference>
<name>A0A8B2NQP8_9HYPH</name>
<dbReference type="EMBL" id="QHHQ01000005">
    <property type="protein sequence ID" value="RAH99341.1"/>
    <property type="molecule type" value="Genomic_DNA"/>
</dbReference>
<gene>
    <name evidence="4" type="ORF">DLJ53_22665</name>
</gene>